<name>A0A4Q7N3I1_9BACT</name>
<evidence type="ECO:0000256" key="5">
    <source>
        <dbReference type="SAM" id="SignalP"/>
    </source>
</evidence>
<dbReference type="InterPro" id="IPR000866">
    <property type="entry name" value="AhpC/TSA"/>
</dbReference>
<dbReference type="GO" id="GO:0017004">
    <property type="term" value="P:cytochrome complex assembly"/>
    <property type="evidence" value="ECO:0007669"/>
    <property type="project" value="UniProtKB-KW"/>
</dbReference>
<dbReference type="SUPFAM" id="SSF52833">
    <property type="entry name" value="Thioredoxin-like"/>
    <property type="match status" value="1"/>
</dbReference>
<dbReference type="RefSeq" id="WP_130539551.1">
    <property type="nucleotide sequence ID" value="NZ_CP042431.1"/>
</dbReference>
<dbReference type="CDD" id="cd02966">
    <property type="entry name" value="TlpA_like_family"/>
    <property type="match status" value="1"/>
</dbReference>
<keyword evidence="3" id="KW-1015">Disulfide bond</keyword>
<dbReference type="EMBL" id="SGXA01000001">
    <property type="protein sequence ID" value="RZS75158.1"/>
    <property type="molecule type" value="Genomic_DNA"/>
</dbReference>
<keyword evidence="4" id="KW-0676">Redox-active center</keyword>
<accession>A0A4Q7N3I1</accession>
<feature type="chain" id="PRO_5020620629" evidence="5">
    <location>
        <begin position="18"/>
        <end position="384"/>
    </location>
</feature>
<dbReference type="Proteomes" id="UP000293874">
    <property type="component" value="Unassembled WGS sequence"/>
</dbReference>
<evidence type="ECO:0000256" key="1">
    <source>
        <dbReference type="ARBA" id="ARBA00004196"/>
    </source>
</evidence>
<gene>
    <name evidence="7" type="ORF">EV199_1019</name>
</gene>
<dbReference type="GO" id="GO:0016209">
    <property type="term" value="F:antioxidant activity"/>
    <property type="evidence" value="ECO:0007669"/>
    <property type="project" value="InterPro"/>
</dbReference>
<dbReference type="PROSITE" id="PS51352">
    <property type="entry name" value="THIOREDOXIN_2"/>
    <property type="match status" value="1"/>
</dbReference>
<evidence type="ECO:0000313" key="7">
    <source>
        <dbReference type="EMBL" id="RZS75158.1"/>
    </source>
</evidence>
<dbReference type="InterPro" id="IPR036249">
    <property type="entry name" value="Thioredoxin-like_sf"/>
</dbReference>
<evidence type="ECO:0000313" key="8">
    <source>
        <dbReference type="Proteomes" id="UP000293874"/>
    </source>
</evidence>
<dbReference type="GO" id="GO:0016491">
    <property type="term" value="F:oxidoreductase activity"/>
    <property type="evidence" value="ECO:0007669"/>
    <property type="project" value="InterPro"/>
</dbReference>
<dbReference type="InterPro" id="IPR050553">
    <property type="entry name" value="Thioredoxin_ResA/DsbE_sf"/>
</dbReference>
<keyword evidence="2" id="KW-0201">Cytochrome c-type biogenesis</keyword>
<feature type="domain" description="Thioredoxin" evidence="6">
    <location>
        <begin position="240"/>
        <end position="384"/>
    </location>
</feature>
<evidence type="ECO:0000256" key="3">
    <source>
        <dbReference type="ARBA" id="ARBA00023157"/>
    </source>
</evidence>
<evidence type="ECO:0000259" key="6">
    <source>
        <dbReference type="PROSITE" id="PS51352"/>
    </source>
</evidence>
<protein>
    <submittedName>
        <fullName evidence="7">Peroxiredoxin</fullName>
    </submittedName>
</protein>
<keyword evidence="8" id="KW-1185">Reference proteome</keyword>
<dbReference type="Gene3D" id="3.40.30.10">
    <property type="entry name" value="Glutaredoxin"/>
    <property type="match status" value="1"/>
</dbReference>
<feature type="signal peptide" evidence="5">
    <location>
        <begin position="1"/>
        <end position="17"/>
    </location>
</feature>
<comment type="caution">
    <text evidence="7">The sequence shown here is derived from an EMBL/GenBank/DDBJ whole genome shotgun (WGS) entry which is preliminary data.</text>
</comment>
<dbReference type="Pfam" id="PF14289">
    <property type="entry name" value="DUF4369"/>
    <property type="match status" value="1"/>
</dbReference>
<dbReference type="InterPro" id="IPR025380">
    <property type="entry name" value="DUF4369"/>
</dbReference>
<evidence type="ECO:0000256" key="4">
    <source>
        <dbReference type="ARBA" id="ARBA00023284"/>
    </source>
</evidence>
<dbReference type="Pfam" id="PF00578">
    <property type="entry name" value="AhpC-TSA"/>
    <property type="match status" value="1"/>
</dbReference>
<dbReference type="AlphaFoldDB" id="A0A4Q7N3I1"/>
<keyword evidence="5" id="KW-0732">Signal</keyword>
<proteinExistence type="predicted"/>
<dbReference type="GO" id="GO:0030313">
    <property type="term" value="C:cell envelope"/>
    <property type="evidence" value="ECO:0007669"/>
    <property type="project" value="UniProtKB-SubCell"/>
</dbReference>
<sequence>MKRIFALIVFVFVSKMAVLSQTITGKFEGPVSYDKVYLYQYSFLDHKLVSIDSASVIDGKYKFDFVYGKEPTSSFLRLKNEKDEILWKHQIELYLSKDSILVLTTDSFNNARVLNSVTNYEYALFNEMIEPALKYQYSIGDKIVRSHKTIPKEIAASKEYEQFAMKRRNDSRKELFRRYEDFIKDNPGSWISLYALRRRMLDMDMLVGPGRELFSLLDEHLKQSPTGKKIASRLDNQHKLQIGLAAPAIRLPNTKGQMIDLKDYRKKYVLLEFWSSGCGGCRMESPHLRSAFEKYKSKGFDILSISLDEDRFDGRNRWLKAIEKDGTDLWQQVSDLKGSKSPAIISYDIQVIPQNYLVDPDGIIIARNLRGAALHKKLRELFGF</sequence>
<evidence type="ECO:0000256" key="2">
    <source>
        <dbReference type="ARBA" id="ARBA00022748"/>
    </source>
</evidence>
<dbReference type="PANTHER" id="PTHR42852">
    <property type="entry name" value="THIOL:DISULFIDE INTERCHANGE PROTEIN DSBE"/>
    <property type="match status" value="1"/>
</dbReference>
<dbReference type="InterPro" id="IPR013766">
    <property type="entry name" value="Thioredoxin_domain"/>
</dbReference>
<comment type="subcellular location">
    <subcellularLocation>
        <location evidence="1">Cell envelope</location>
    </subcellularLocation>
</comment>
<dbReference type="PANTHER" id="PTHR42852:SF6">
    <property type="entry name" value="THIOL:DISULFIDE INTERCHANGE PROTEIN DSBE"/>
    <property type="match status" value="1"/>
</dbReference>
<organism evidence="7 8">
    <name type="scientific">Pseudobacter ginsenosidimutans</name>
    <dbReference type="NCBI Taxonomy" id="661488"/>
    <lineage>
        <taxon>Bacteria</taxon>
        <taxon>Pseudomonadati</taxon>
        <taxon>Bacteroidota</taxon>
        <taxon>Chitinophagia</taxon>
        <taxon>Chitinophagales</taxon>
        <taxon>Chitinophagaceae</taxon>
        <taxon>Pseudobacter</taxon>
    </lineage>
</organism>
<reference evidence="7 8" key="1">
    <citation type="submission" date="2019-02" db="EMBL/GenBank/DDBJ databases">
        <title>Genomic Encyclopedia of Type Strains, Phase IV (KMG-IV): sequencing the most valuable type-strain genomes for metagenomic binning, comparative biology and taxonomic classification.</title>
        <authorList>
            <person name="Goeker M."/>
        </authorList>
    </citation>
    <scope>NUCLEOTIDE SEQUENCE [LARGE SCALE GENOMIC DNA]</scope>
    <source>
        <strain evidence="7 8">DSM 18116</strain>
    </source>
</reference>
<dbReference type="OrthoDB" id="983020at2"/>